<organism evidence="1 2">
    <name type="scientific">Candidatus Fervidibacter sacchari</name>
    <dbReference type="NCBI Taxonomy" id="1448929"/>
    <lineage>
        <taxon>Bacteria</taxon>
        <taxon>Candidatus Fervidibacterota</taxon>
        <taxon>Candidatus Fervidibacter</taxon>
    </lineage>
</organism>
<proteinExistence type="predicted"/>
<comment type="caution">
    <text evidence="1">The sequence shown here is derived from an EMBL/GenBank/DDBJ whole genome shotgun (WGS) entry which is preliminary data.</text>
</comment>
<dbReference type="Gene3D" id="3.40.630.10">
    <property type="entry name" value="Zn peptidases"/>
    <property type="match status" value="1"/>
</dbReference>
<dbReference type="Proteomes" id="UP001204798">
    <property type="component" value="Unassembled WGS sequence"/>
</dbReference>
<protein>
    <recommendedName>
        <fullName evidence="3">Peptidase M14 carboxypeptidase A domain-containing protein</fullName>
    </recommendedName>
</protein>
<sequence>MDASRCWVSHPDEWQPMVRQWAQKDLRVKLREWKQWTGHQVLAVSVGNPDADIRLLITVPHAHEPAGTAACVDVLCQLIMGTHLDGTEADLPVETINQRLFVTFVPDSNPQGRSRSPERVWDGIRYDNETFLKIAFGIAADGSRFGRYPEWRFSEHKPKQVGIIYEQVDDDLWVEPNTSRKSTHSRILDDLLASDKYTHYLELHQHETDEAVLLPAWFDDLPESEQAKLGEWAKAILSEWRQRGFKVHEQPYIPYRGQQRQQFFRDFWRGRWERGNWVCIEVRNNRHAKTGDPTPLEHQMKAMLTALSVTFKWLLS</sequence>
<reference evidence="1 2" key="1">
    <citation type="submission" date="2022-08" db="EMBL/GenBank/DDBJ databases">
        <title>Bacterial and archaeal communities from various locations to study Microbial Dark Matter (Phase II).</title>
        <authorList>
            <person name="Stepanauskas R."/>
        </authorList>
    </citation>
    <scope>NUCLEOTIDE SEQUENCE [LARGE SCALE GENOMIC DNA]</scope>
    <source>
        <strain evidence="1 2">PD1</strain>
    </source>
</reference>
<accession>A0ABT2EJX2</accession>
<keyword evidence="2" id="KW-1185">Reference proteome</keyword>
<gene>
    <name evidence="1" type="ORF">M2350_000547</name>
</gene>
<evidence type="ECO:0000313" key="1">
    <source>
        <dbReference type="EMBL" id="MCS3918150.1"/>
    </source>
</evidence>
<evidence type="ECO:0008006" key="3">
    <source>
        <dbReference type="Google" id="ProtNLM"/>
    </source>
</evidence>
<dbReference type="EMBL" id="JANUCP010000001">
    <property type="protein sequence ID" value="MCS3918150.1"/>
    <property type="molecule type" value="Genomic_DNA"/>
</dbReference>
<name>A0ABT2EJX2_9BACT</name>
<dbReference type="RefSeq" id="WP_259093630.1">
    <property type="nucleotide sequence ID" value="NZ_CP130454.1"/>
</dbReference>
<evidence type="ECO:0000313" key="2">
    <source>
        <dbReference type="Proteomes" id="UP001204798"/>
    </source>
</evidence>